<dbReference type="InterPro" id="IPR004529">
    <property type="entry name" value="Phe-tRNA-synth_IIc_asu"/>
</dbReference>
<evidence type="ECO:0000256" key="6">
    <source>
        <dbReference type="ARBA" id="ARBA00022723"/>
    </source>
</evidence>
<dbReference type="Proteomes" id="UP001335720">
    <property type="component" value="Chromosome"/>
</dbReference>
<keyword evidence="4 13" id="KW-0963">Cytoplasm</keyword>
<dbReference type="HAMAP" id="MF_00281">
    <property type="entry name" value="Phe_tRNA_synth_alpha1"/>
    <property type="match status" value="1"/>
</dbReference>
<feature type="binding site" evidence="13">
    <location>
        <position position="251"/>
    </location>
    <ligand>
        <name>Mg(2+)</name>
        <dbReference type="ChEBI" id="CHEBI:18420"/>
        <note>shared with beta subunit</note>
    </ligand>
</feature>
<evidence type="ECO:0000259" key="14">
    <source>
        <dbReference type="PROSITE" id="PS50862"/>
    </source>
</evidence>
<dbReference type="PANTHER" id="PTHR11538">
    <property type="entry name" value="PHENYLALANYL-TRNA SYNTHETASE"/>
    <property type="match status" value="1"/>
</dbReference>
<gene>
    <name evidence="13" type="primary">pheS</name>
    <name evidence="15" type="ORF">RsTaC01_0555</name>
</gene>
<dbReference type="GO" id="GO:0140096">
    <property type="term" value="F:catalytic activity, acting on a protein"/>
    <property type="evidence" value="ECO:0007669"/>
    <property type="project" value="UniProtKB-ARBA"/>
</dbReference>
<evidence type="ECO:0000256" key="9">
    <source>
        <dbReference type="ARBA" id="ARBA00022842"/>
    </source>
</evidence>
<evidence type="ECO:0000256" key="8">
    <source>
        <dbReference type="ARBA" id="ARBA00022840"/>
    </source>
</evidence>
<name>A0AA48KXS2_9FIRM</name>
<comment type="catalytic activity">
    <reaction evidence="12 13">
        <text>tRNA(Phe) + L-phenylalanine + ATP = L-phenylalanyl-tRNA(Phe) + AMP + diphosphate + H(+)</text>
        <dbReference type="Rhea" id="RHEA:19413"/>
        <dbReference type="Rhea" id="RHEA-COMP:9668"/>
        <dbReference type="Rhea" id="RHEA-COMP:9699"/>
        <dbReference type="ChEBI" id="CHEBI:15378"/>
        <dbReference type="ChEBI" id="CHEBI:30616"/>
        <dbReference type="ChEBI" id="CHEBI:33019"/>
        <dbReference type="ChEBI" id="CHEBI:58095"/>
        <dbReference type="ChEBI" id="CHEBI:78442"/>
        <dbReference type="ChEBI" id="CHEBI:78531"/>
        <dbReference type="ChEBI" id="CHEBI:456215"/>
        <dbReference type="EC" id="6.1.1.20"/>
    </reaction>
</comment>
<dbReference type="InterPro" id="IPR002319">
    <property type="entry name" value="Phenylalanyl-tRNA_Synthase"/>
</dbReference>
<protein>
    <recommendedName>
        <fullName evidence="13">Phenylalanine--tRNA ligase alpha subunit</fullName>
        <ecNumber evidence="13">6.1.1.20</ecNumber>
    </recommendedName>
    <alternativeName>
        <fullName evidence="13">Phenylalanyl-tRNA synthetase alpha subunit</fullName>
        <shortName evidence="13">PheRS</shortName>
    </alternativeName>
</protein>
<evidence type="ECO:0000256" key="1">
    <source>
        <dbReference type="ARBA" id="ARBA00004496"/>
    </source>
</evidence>
<evidence type="ECO:0000256" key="10">
    <source>
        <dbReference type="ARBA" id="ARBA00022917"/>
    </source>
</evidence>
<keyword evidence="10 13" id="KW-0648">Protein biosynthesis</keyword>
<dbReference type="EC" id="6.1.1.20" evidence="13"/>
<evidence type="ECO:0000256" key="13">
    <source>
        <dbReference type="HAMAP-Rule" id="MF_00281"/>
    </source>
</evidence>
<keyword evidence="11 13" id="KW-0030">Aminoacyl-tRNA synthetase</keyword>
<keyword evidence="9 13" id="KW-0460">Magnesium</keyword>
<dbReference type="GO" id="GO:0004826">
    <property type="term" value="F:phenylalanine-tRNA ligase activity"/>
    <property type="evidence" value="ECO:0007669"/>
    <property type="project" value="UniProtKB-UniRule"/>
</dbReference>
<dbReference type="GO" id="GO:0016740">
    <property type="term" value="F:transferase activity"/>
    <property type="evidence" value="ECO:0007669"/>
    <property type="project" value="UniProtKB-ARBA"/>
</dbReference>
<keyword evidence="7 13" id="KW-0547">Nucleotide-binding</keyword>
<keyword evidence="8 13" id="KW-0067">ATP-binding</keyword>
<dbReference type="Pfam" id="PF01409">
    <property type="entry name" value="tRNA-synt_2d"/>
    <property type="match status" value="1"/>
</dbReference>
<dbReference type="CDD" id="cd00496">
    <property type="entry name" value="PheRS_alpha_core"/>
    <property type="match status" value="1"/>
</dbReference>
<dbReference type="EMBL" id="AP027925">
    <property type="protein sequence ID" value="BED92713.1"/>
    <property type="molecule type" value="Genomic_DNA"/>
</dbReference>
<evidence type="ECO:0000313" key="15">
    <source>
        <dbReference type="EMBL" id="BED92713.1"/>
    </source>
</evidence>
<dbReference type="InterPro" id="IPR006195">
    <property type="entry name" value="aa-tRNA-synth_II"/>
</dbReference>
<dbReference type="GO" id="GO:0000049">
    <property type="term" value="F:tRNA binding"/>
    <property type="evidence" value="ECO:0007669"/>
    <property type="project" value="InterPro"/>
</dbReference>
<evidence type="ECO:0000256" key="12">
    <source>
        <dbReference type="ARBA" id="ARBA00049255"/>
    </source>
</evidence>
<evidence type="ECO:0000256" key="11">
    <source>
        <dbReference type="ARBA" id="ARBA00023146"/>
    </source>
</evidence>
<evidence type="ECO:0000256" key="7">
    <source>
        <dbReference type="ARBA" id="ARBA00022741"/>
    </source>
</evidence>
<sequence length="336" mass="39238">MNIKNFIEQKKQEFLENFNKISNFQEIKDLNFKYLNKNLKILYFELKNITSNKEKKEVGKLINEFKIFLEQNILKLKKDFSDKIYFENYDISIFKNNINIGVLHPLTKLYKKMENIFISMGFSVTQGLEIELDKYNFEKLNIPKYHPARDMQDTFYILSPNILLRSHTSSVQIRAMENKIPPINIISPGTVYRVDDIDPQHTPMFYQVEGLMVGEDISFANLKAVLINLLKNIFGDEIEIRFRPSYYPYTEPSAAIDMSCAKCNKKGCRICNYSGWITVLGSGMVHPNVLKSVGYNSEKYIGFAFGLGLNRLALLYYNLGNIKKIYENDINLWRQL</sequence>
<comment type="similarity">
    <text evidence="2 13">Belongs to the class-II aminoacyl-tRNA synthetase family. Phe-tRNA synthetase alpha subunit type 1 subfamily.</text>
</comment>
<dbReference type="GO" id="GO:0005524">
    <property type="term" value="F:ATP binding"/>
    <property type="evidence" value="ECO:0007669"/>
    <property type="project" value="UniProtKB-UniRule"/>
</dbReference>
<accession>A0AA48KXS2</accession>
<dbReference type="Gene3D" id="3.30.930.10">
    <property type="entry name" value="Bira Bifunctional Protein, Domain 2"/>
    <property type="match status" value="1"/>
</dbReference>
<comment type="subcellular location">
    <subcellularLocation>
        <location evidence="1 13">Cytoplasm</location>
    </subcellularLocation>
</comment>
<comment type="subunit">
    <text evidence="3 13">Tetramer of two alpha and two beta subunits.</text>
</comment>
<dbReference type="KEGG" id="ptrh:RsTaC01_0555"/>
<dbReference type="GO" id="GO:0005737">
    <property type="term" value="C:cytoplasm"/>
    <property type="evidence" value="ECO:0007669"/>
    <property type="project" value="UniProtKB-SubCell"/>
</dbReference>
<reference evidence="15" key="1">
    <citation type="journal article" date="2023" name="ISME J.">
        <title>Emergence of putative energy parasites within Clostridia revealed by genome analysis of a novel endosymbiotic clade.</title>
        <authorList>
            <person name="Takahashi K."/>
            <person name="Kuwahara H."/>
            <person name="Horikawa Y."/>
            <person name="Izawa K."/>
            <person name="Kato D."/>
            <person name="Inagaki T."/>
            <person name="Yuki M."/>
            <person name="Ohkuma M."/>
            <person name="Hongoh Y."/>
        </authorList>
    </citation>
    <scope>NUCLEOTIDE SEQUENCE</scope>
    <source>
        <strain evidence="15">RsTa-C01</strain>
    </source>
</reference>
<evidence type="ECO:0000256" key="4">
    <source>
        <dbReference type="ARBA" id="ARBA00022490"/>
    </source>
</evidence>
<dbReference type="PROSITE" id="PS50862">
    <property type="entry name" value="AA_TRNA_LIGASE_II"/>
    <property type="match status" value="1"/>
</dbReference>
<dbReference type="NCBIfam" id="TIGR00468">
    <property type="entry name" value="pheS"/>
    <property type="match status" value="1"/>
</dbReference>
<organism evidence="15">
    <name type="scientific">Candidatus Paraimprobicoccus trichonymphae</name>
    <dbReference type="NCBI Taxonomy" id="3033793"/>
    <lineage>
        <taxon>Bacteria</taxon>
        <taxon>Bacillati</taxon>
        <taxon>Bacillota</taxon>
        <taxon>Clostridia</taxon>
        <taxon>Candidatus Paraimprobicoccus</taxon>
    </lineage>
</organism>
<dbReference type="InterPro" id="IPR022911">
    <property type="entry name" value="Phe_tRNA_ligase_alpha1_bac"/>
</dbReference>
<dbReference type="GO" id="GO:0006432">
    <property type="term" value="P:phenylalanyl-tRNA aminoacylation"/>
    <property type="evidence" value="ECO:0007669"/>
    <property type="project" value="UniProtKB-UniRule"/>
</dbReference>
<dbReference type="InterPro" id="IPR045864">
    <property type="entry name" value="aa-tRNA-synth_II/BPL/LPL"/>
</dbReference>
<proteinExistence type="inferred from homology"/>
<dbReference type="GO" id="GO:0000287">
    <property type="term" value="F:magnesium ion binding"/>
    <property type="evidence" value="ECO:0007669"/>
    <property type="project" value="UniProtKB-UniRule"/>
</dbReference>
<dbReference type="AlphaFoldDB" id="A0AA48KXS2"/>
<keyword evidence="6 13" id="KW-0479">Metal-binding</keyword>
<evidence type="ECO:0000256" key="5">
    <source>
        <dbReference type="ARBA" id="ARBA00022598"/>
    </source>
</evidence>
<evidence type="ECO:0000256" key="2">
    <source>
        <dbReference type="ARBA" id="ARBA00010207"/>
    </source>
</evidence>
<feature type="domain" description="Aminoacyl-transfer RNA synthetases class-II family profile" evidence="14">
    <location>
        <begin position="132"/>
        <end position="336"/>
    </location>
</feature>
<evidence type="ECO:0000256" key="3">
    <source>
        <dbReference type="ARBA" id="ARBA00011209"/>
    </source>
</evidence>
<keyword evidence="5 13" id="KW-0436">Ligase</keyword>
<dbReference type="PANTHER" id="PTHR11538:SF41">
    <property type="entry name" value="PHENYLALANINE--TRNA LIGASE, MITOCHONDRIAL"/>
    <property type="match status" value="1"/>
</dbReference>
<dbReference type="SUPFAM" id="SSF55681">
    <property type="entry name" value="Class II aaRS and biotin synthetases"/>
    <property type="match status" value="1"/>
</dbReference>
<comment type="cofactor">
    <cofactor evidence="13">
        <name>Mg(2+)</name>
        <dbReference type="ChEBI" id="CHEBI:18420"/>
    </cofactor>
    <text evidence="13">Binds 2 magnesium ions per tetramer.</text>
</comment>